<sequence>MEARSLDGEHRASICFDEHGVSLSVSWRSWPGPAGEITWPGRRRKVLDLGAGTRDPEAGTRTLGEGTWKTKAGPGWRCMTFDSDDLEVENQEGPQCACASPVAVLGLSSEFQPLPFDPSNVESFLVSCRFLLTKVVTRYTQSLYSNQKRGTSLKVSLVLPQFRNFSNGHRQNHSLALLPYAKGRSIGSRLLKRSYVVVKQHAQVSLKWLLHRYSTHQWNFPRISLVAQAFCLSVARSNLLLPGVFALTYRKVAWAQRPAPSPVRVRSPQQFSLYTSAVHIPVLISTLFISAIKSVVLLGRALYLAVLLSPNLVMALLEFSCGPRFRKLRHEVLHRTLEKAGPAFIKFGQWIATRPDLFSKDLCLQLSKLHSNSPEHSFEFTKRTIENAFGRKLSDIFEEFDEAPVASGSIAQVHRATLKFQYPGHKVKSSEVAVKVRHPCVEETMTRDFVIIKMAAKLTTLVPGLNWLRLDECVQQFSLYMLSQVDLSREASHLSRFIYNFRGWKDVSFPKPVFPLVHPSVLVESFEHGESVARYVDGSEGHEWLKSKVAHIGTNALLKMLLVDNFVHADMHPGNILVRKNGARRGLFRSKKPHIIFLDVGMTAELSKTDRDNLLGFFKAVARRDGRTAAERTLKLSRQQNCPNPQAFVEEVEEAFRFWGTAEGKSVHPADCMHELFEKMRNHRVNIDGNVSTIMFTTLVLE</sequence>
<reference evidence="2 3" key="1">
    <citation type="journal article" date="2020" name="BMC Genomics">
        <title>Intraspecific diversification of the crop wild relative Brassica cretica Lam. using demographic model selection.</title>
        <authorList>
            <person name="Kioukis A."/>
            <person name="Michalopoulou V.A."/>
            <person name="Briers L."/>
            <person name="Pirintsos S."/>
            <person name="Studholme D.J."/>
            <person name="Pavlidis P."/>
            <person name="Sarris P.F."/>
        </authorList>
    </citation>
    <scope>NUCLEOTIDE SEQUENCE [LARGE SCALE GENOMIC DNA]</scope>
    <source>
        <strain evidence="3">cv. PFS-1207/04</strain>
    </source>
</reference>
<evidence type="ECO:0000259" key="1">
    <source>
        <dbReference type="Pfam" id="PF03109"/>
    </source>
</evidence>
<evidence type="ECO:0000313" key="2">
    <source>
        <dbReference type="EMBL" id="KAF3576642.1"/>
    </source>
</evidence>
<dbReference type="PANTHER" id="PTHR45890">
    <property type="entry name" value="AARF DOMAIN CONTAINING KINASE 2 (PREDICTED)"/>
    <property type="match status" value="1"/>
</dbReference>
<comment type="caution">
    <text evidence="2">The sequence shown here is derived from an EMBL/GenBank/DDBJ whole genome shotgun (WGS) entry which is preliminary data.</text>
</comment>
<dbReference type="InterPro" id="IPR011009">
    <property type="entry name" value="Kinase-like_dom_sf"/>
</dbReference>
<feature type="non-terminal residue" evidence="2">
    <location>
        <position position="702"/>
    </location>
</feature>
<dbReference type="Pfam" id="PF03109">
    <property type="entry name" value="ABC1"/>
    <property type="match status" value="1"/>
</dbReference>
<dbReference type="EMBL" id="QGKV02000649">
    <property type="protein sequence ID" value="KAF3576642.1"/>
    <property type="molecule type" value="Genomic_DNA"/>
</dbReference>
<dbReference type="InterPro" id="IPR044095">
    <property type="entry name" value="ADCK2_dom"/>
</dbReference>
<dbReference type="InterPro" id="IPR052402">
    <property type="entry name" value="ADCK_kinase"/>
</dbReference>
<dbReference type="Proteomes" id="UP000266723">
    <property type="component" value="Unassembled WGS sequence"/>
</dbReference>
<dbReference type="PANTHER" id="PTHR45890:SF8">
    <property type="entry name" value="PROTEIN KINASE SUPERFAMILY PROTEIN"/>
    <property type="match status" value="1"/>
</dbReference>
<dbReference type="InterPro" id="IPR004147">
    <property type="entry name" value="ABC1_dom"/>
</dbReference>
<dbReference type="CDD" id="cd13971">
    <property type="entry name" value="ADCK2-like"/>
    <property type="match status" value="1"/>
</dbReference>
<proteinExistence type="predicted"/>
<accession>A0ABQ7DGE4</accession>
<keyword evidence="3" id="KW-1185">Reference proteome</keyword>
<gene>
    <name evidence="2" type="ORF">DY000_02031598</name>
</gene>
<name>A0ABQ7DGE4_BRACR</name>
<organism evidence="2 3">
    <name type="scientific">Brassica cretica</name>
    <name type="common">Mustard</name>
    <dbReference type="NCBI Taxonomy" id="69181"/>
    <lineage>
        <taxon>Eukaryota</taxon>
        <taxon>Viridiplantae</taxon>
        <taxon>Streptophyta</taxon>
        <taxon>Embryophyta</taxon>
        <taxon>Tracheophyta</taxon>
        <taxon>Spermatophyta</taxon>
        <taxon>Magnoliopsida</taxon>
        <taxon>eudicotyledons</taxon>
        <taxon>Gunneridae</taxon>
        <taxon>Pentapetalae</taxon>
        <taxon>rosids</taxon>
        <taxon>malvids</taxon>
        <taxon>Brassicales</taxon>
        <taxon>Brassicaceae</taxon>
        <taxon>Brassiceae</taxon>
        <taxon>Brassica</taxon>
    </lineage>
</organism>
<evidence type="ECO:0000313" key="3">
    <source>
        <dbReference type="Proteomes" id="UP000266723"/>
    </source>
</evidence>
<feature type="domain" description="ABC1 atypical kinase-like" evidence="1">
    <location>
        <begin position="368"/>
        <end position="631"/>
    </location>
</feature>
<dbReference type="SUPFAM" id="SSF56112">
    <property type="entry name" value="Protein kinase-like (PK-like)"/>
    <property type="match status" value="1"/>
</dbReference>
<protein>
    <recommendedName>
        <fullName evidence="1">ABC1 atypical kinase-like domain-containing protein</fullName>
    </recommendedName>
</protein>